<evidence type="ECO:0000256" key="1">
    <source>
        <dbReference type="SAM" id="MobiDB-lite"/>
    </source>
</evidence>
<keyword evidence="2" id="KW-0808">Transferase</keyword>
<name>A0ABR2LZ79_9ASPA</name>
<feature type="compositionally biased region" description="Low complexity" evidence="1">
    <location>
        <begin position="24"/>
        <end position="47"/>
    </location>
</feature>
<dbReference type="Gene3D" id="3.30.200.20">
    <property type="entry name" value="Phosphorylase Kinase, domain 1"/>
    <property type="match status" value="1"/>
</dbReference>
<feature type="region of interest" description="Disordered" evidence="1">
    <location>
        <begin position="1"/>
        <end position="61"/>
    </location>
</feature>
<feature type="compositionally biased region" description="Basic and acidic residues" evidence="1">
    <location>
        <begin position="1"/>
        <end position="17"/>
    </location>
</feature>
<feature type="compositionally biased region" description="Basic and acidic residues" evidence="1">
    <location>
        <begin position="48"/>
        <end position="59"/>
    </location>
</feature>
<dbReference type="EMBL" id="JBBWWR010000013">
    <property type="protein sequence ID" value="KAK8955538.1"/>
    <property type="molecule type" value="Genomic_DNA"/>
</dbReference>
<sequence length="335" mass="37589">MLTVEQKRGERATHCSHTEGSTIAWNNNNSEAAGSSGSGSSTSAVWGSREEGKQLEKERKKSTKYLKRGEWRAREYNGLEGPQGNHWQAAVVSWLQSVQLIRPLDNTLALDDMDMVKVVGNGSAGIVQLVRHKWTGQFFALKVCSIVLTCTRNPVTTIDVTPRDECNDYDCAGRKFKMAAESVGEKPWWLDMEGDRAVGFETGWIRSLICWMGRGRVLVEIQKGKECWMFNLREIMTMLNFRDERILLNNARQRRCGLLWTGTTSRERGRGRGNETFSVLGLAGGSSSILLSKKMMNRSSCDHEFTQQSGEGRHLQERSGMNRDRAIDGDGDDAS</sequence>
<dbReference type="Proteomes" id="UP001412067">
    <property type="component" value="Unassembled WGS sequence"/>
</dbReference>
<protein>
    <submittedName>
        <fullName evidence="2">Mitogen-activated protein kinase kinase 2</fullName>
    </submittedName>
</protein>
<evidence type="ECO:0000313" key="3">
    <source>
        <dbReference type="Proteomes" id="UP001412067"/>
    </source>
</evidence>
<feature type="region of interest" description="Disordered" evidence="1">
    <location>
        <begin position="304"/>
        <end position="335"/>
    </location>
</feature>
<proteinExistence type="predicted"/>
<gene>
    <name evidence="2" type="primary">MKK2</name>
    <name evidence="2" type="ORF">KSP40_PGU017948</name>
</gene>
<organism evidence="2 3">
    <name type="scientific">Platanthera guangdongensis</name>
    <dbReference type="NCBI Taxonomy" id="2320717"/>
    <lineage>
        <taxon>Eukaryota</taxon>
        <taxon>Viridiplantae</taxon>
        <taxon>Streptophyta</taxon>
        <taxon>Embryophyta</taxon>
        <taxon>Tracheophyta</taxon>
        <taxon>Spermatophyta</taxon>
        <taxon>Magnoliopsida</taxon>
        <taxon>Liliopsida</taxon>
        <taxon>Asparagales</taxon>
        <taxon>Orchidaceae</taxon>
        <taxon>Orchidoideae</taxon>
        <taxon>Orchideae</taxon>
        <taxon>Orchidinae</taxon>
        <taxon>Platanthera</taxon>
    </lineage>
</organism>
<comment type="caution">
    <text evidence="2">The sequence shown here is derived from an EMBL/GenBank/DDBJ whole genome shotgun (WGS) entry which is preliminary data.</text>
</comment>
<keyword evidence="3" id="KW-1185">Reference proteome</keyword>
<accession>A0ABR2LZ79</accession>
<reference evidence="2 3" key="1">
    <citation type="journal article" date="2022" name="Nat. Plants">
        <title>Genomes of leafy and leafless Platanthera orchids illuminate the evolution of mycoheterotrophy.</title>
        <authorList>
            <person name="Li M.H."/>
            <person name="Liu K.W."/>
            <person name="Li Z."/>
            <person name="Lu H.C."/>
            <person name="Ye Q.L."/>
            <person name="Zhang D."/>
            <person name="Wang J.Y."/>
            <person name="Li Y.F."/>
            <person name="Zhong Z.M."/>
            <person name="Liu X."/>
            <person name="Yu X."/>
            <person name="Liu D.K."/>
            <person name="Tu X.D."/>
            <person name="Liu B."/>
            <person name="Hao Y."/>
            <person name="Liao X.Y."/>
            <person name="Jiang Y.T."/>
            <person name="Sun W.H."/>
            <person name="Chen J."/>
            <person name="Chen Y.Q."/>
            <person name="Ai Y."/>
            <person name="Zhai J.W."/>
            <person name="Wu S.S."/>
            <person name="Zhou Z."/>
            <person name="Hsiao Y.Y."/>
            <person name="Wu W.L."/>
            <person name="Chen Y.Y."/>
            <person name="Lin Y.F."/>
            <person name="Hsu J.L."/>
            <person name="Li C.Y."/>
            <person name="Wang Z.W."/>
            <person name="Zhao X."/>
            <person name="Zhong W.Y."/>
            <person name="Ma X.K."/>
            <person name="Ma L."/>
            <person name="Huang J."/>
            <person name="Chen G.Z."/>
            <person name="Huang M.Z."/>
            <person name="Huang L."/>
            <person name="Peng D.H."/>
            <person name="Luo Y.B."/>
            <person name="Zou S.Q."/>
            <person name="Chen S.P."/>
            <person name="Lan S."/>
            <person name="Tsai W.C."/>
            <person name="Van de Peer Y."/>
            <person name="Liu Z.J."/>
        </authorList>
    </citation>
    <scope>NUCLEOTIDE SEQUENCE [LARGE SCALE GENOMIC DNA]</scope>
    <source>
        <strain evidence="2">Lor288</strain>
    </source>
</reference>
<evidence type="ECO:0000313" key="2">
    <source>
        <dbReference type="EMBL" id="KAK8955538.1"/>
    </source>
</evidence>
<dbReference type="SUPFAM" id="SSF56112">
    <property type="entry name" value="Protein kinase-like (PK-like)"/>
    <property type="match status" value="1"/>
</dbReference>
<feature type="compositionally biased region" description="Basic and acidic residues" evidence="1">
    <location>
        <begin position="304"/>
        <end position="328"/>
    </location>
</feature>
<dbReference type="GO" id="GO:0016301">
    <property type="term" value="F:kinase activity"/>
    <property type="evidence" value="ECO:0007669"/>
    <property type="project" value="UniProtKB-KW"/>
</dbReference>
<keyword evidence="2" id="KW-0418">Kinase</keyword>
<dbReference type="InterPro" id="IPR011009">
    <property type="entry name" value="Kinase-like_dom_sf"/>
</dbReference>